<feature type="non-terminal residue" evidence="3">
    <location>
        <position position="85"/>
    </location>
</feature>
<evidence type="ECO:0000259" key="2">
    <source>
        <dbReference type="Pfam" id="PF00888"/>
    </source>
</evidence>
<gene>
    <name evidence="3" type="ORF">RFULGI_LOCUS17641</name>
</gene>
<dbReference type="InterPro" id="IPR001373">
    <property type="entry name" value="Cullin_N"/>
</dbReference>
<dbReference type="AlphaFoldDB" id="A0A9N9JYV7"/>
<organism evidence="3 4">
    <name type="scientific">Racocetra fulgida</name>
    <dbReference type="NCBI Taxonomy" id="60492"/>
    <lineage>
        <taxon>Eukaryota</taxon>
        <taxon>Fungi</taxon>
        <taxon>Fungi incertae sedis</taxon>
        <taxon>Mucoromycota</taxon>
        <taxon>Glomeromycotina</taxon>
        <taxon>Glomeromycetes</taxon>
        <taxon>Diversisporales</taxon>
        <taxon>Gigasporaceae</taxon>
        <taxon>Racocetra</taxon>
    </lineage>
</organism>
<evidence type="ECO:0000256" key="1">
    <source>
        <dbReference type="ARBA" id="ARBA00006019"/>
    </source>
</evidence>
<dbReference type="SUPFAM" id="SSF74788">
    <property type="entry name" value="Cullin repeat-like"/>
    <property type="match status" value="1"/>
</dbReference>
<comment type="similarity">
    <text evidence="1">Belongs to the cullin family.</text>
</comment>
<dbReference type="Proteomes" id="UP000789396">
    <property type="component" value="Unassembled WGS sequence"/>
</dbReference>
<dbReference type="Gene3D" id="1.20.1310.10">
    <property type="entry name" value="Cullin Repeats"/>
    <property type="match status" value="1"/>
</dbReference>
<dbReference type="InterPro" id="IPR016159">
    <property type="entry name" value="Cullin_repeat-like_dom_sf"/>
</dbReference>
<feature type="non-terminal residue" evidence="3">
    <location>
        <position position="1"/>
    </location>
</feature>
<dbReference type="EMBL" id="CAJVPZ010070832">
    <property type="protein sequence ID" value="CAG8800127.1"/>
    <property type="molecule type" value="Genomic_DNA"/>
</dbReference>
<protein>
    <submittedName>
        <fullName evidence="3">5464_t:CDS:1</fullName>
    </submittedName>
</protein>
<name>A0A9N9JYV7_9GLOM</name>
<dbReference type="OrthoDB" id="27073at2759"/>
<feature type="domain" description="Cullin N-terminal" evidence="2">
    <location>
        <begin position="44"/>
        <end position="85"/>
    </location>
</feature>
<evidence type="ECO:0000313" key="4">
    <source>
        <dbReference type="Proteomes" id="UP000789396"/>
    </source>
</evidence>
<proteinExistence type="inferred from homology"/>
<evidence type="ECO:0000313" key="3">
    <source>
        <dbReference type="EMBL" id="CAG8800127.1"/>
    </source>
</evidence>
<reference evidence="3" key="1">
    <citation type="submission" date="2021-06" db="EMBL/GenBank/DDBJ databases">
        <authorList>
            <person name="Kallberg Y."/>
            <person name="Tangrot J."/>
            <person name="Rosling A."/>
        </authorList>
    </citation>
    <scope>NUCLEOTIDE SEQUENCE</scope>
    <source>
        <strain evidence="3">IN212</strain>
    </source>
</reference>
<accession>A0A9N9JYV7</accession>
<keyword evidence="4" id="KW-1185">Reference proteome</keyword>
<comment type="caution">
    <text evidence="3">The sequence shown here is derived from an EMBL/GenBank/DDBJ whole genome shotgun (WGS) entry which is preliminary data.</text>
</comment>
<sequence>SAYVREWEHYRVASDASSKICEYLNRLIMKKDPKDLELNTFTDNKQLYLYNEVFEKPYLEKTRQYYEREAAAVISNDNISQYMKK</sequence>
<dbReference type="Pfam" id="PF00888">
    <property type="entry name" value="Cullin"/>
    <property type="match status" value="1"/>
</dbReference>